<feature type="non-terminal residue" evidence="24">
    <location>
        <position position="1"/>
    </location>
</feature>
<keyword evidence="19" id="KW-1015">Disulfide bond</keyword>
<keyword evidence="20" id="KW-0325">Glycoprotein</keyword>
<organism evidence="24 25">
    <name type="scientific">Polypterus senegalus</name>
    <name type="common">Senegal bichir</name>
    <dbReference type="NCBI Taxonomy" id="55291"/>
    <lineage>
        <taxon>Eukaryota</taxon>
        <taxon>Metazoa</taxon>
        <taxon>Chordata</taxon>
        <taxon>Craniata</taxon>
        <taxon>Vertebrata</taxon>
        <taxon>Euteleostomi</taxon>
        <taxon>Actinopterygii</taxon>
        <taxon>Polypteriformes</taxon>
        <taxon>Polypteridae</taxon>
        <taxon>Polypterus</taxon>
    </lineage>
</organism>
<evidence type="ECO:0000256" key="19">
    <source>
        <dbReference type="ARBA" id="ARBA00023157"/>
    </source>
</evidence>
<dbReference type="InterPro" id="IPR011707">
    <property type="entry name" value="Cu-oxidase-like_N"/>
</dbReference>
<keyword evidence="13" id="KW-0106">Calcium</keyword>
<dbReference type="GO" id="GO:0038023">
    <property type="term" value="F:signaling receptor activity"/>
    <property type="evidence" value="ECO:0007669"/>
    <property type="project" value="TreeGrafter"/>
</dbReference>
<feature type="domain" description="F5/8 type C" evidence="23">
    <location>
        <begin position="1981"/>
        <end position="2132"/>
    </location>
</feature>
<dbReference type="SUPFAM" id="SSF49785">
    <property type="entry name" value="Galactose-binding domain-like"/>
    <property type="match status" value="2"/>
</dbReference>
<dbReference type="GO" id="GO:0005576">
    <property type="term" value="C:extracellular region"/>
    <property type="evidence" value="ECO:0007669"/>
    <property type="project" value="UniProtKB-ARBA"/>
</dbReference>
<sequence>MRKEQRPAHKLYPSSHVLRNAPQTTARQIKQLIKHILYRFGLCCGPNPAVSHVDYSFALHGYRFKFPCYKRCKQMEYSDEQEAIIEEDDGDGGWVDTFHNAGYRHQSFDIYEALHQVLVFSPISHGPTDFCVEPLGVDNLKVGSTACVDDEDDDEEGEAADMEEYEESGLLEVDEDAVDTSKIVEACKPKADTGGEDAILQTRTYDLYITYDKYYQTPRLWLFGYDENRHPLTVDQMYEDISQDHVKKTVTIENHPHLPPPAMCSVHPCRYLLIFLKFVQAVIPTIEYDYTRHFTIAFDENWSETVFCGADYIIQAIFEIKEEQFPYSSSCQKAFATSADVQGTLNLPDSPCIIILGLLGPTLRGEVGDVIKVTFRNMADRHYSLHSHGIAYGKQSEGSLYFDNTSSFEKKDDAVPPGEEHEYIWEITEDIGPTKEDPSCLTYTYYSHMDTVKDFNSGLIGALLICKSGTLDFTGKQREFDEEFVLLFGVFNENKSWFNTHESSATQEKLFYTINGFQYGSLPELQICAYGNVALHFIGMSSEPEIFSIHFNGQVLRQNGRKVSTVSLITAASTTANMTINHPGTWLLSSQLPRHMEAGMYGYMNVKICEGKGPMSRRLTVKQKSLSQVWTYYIAAEETVWDYAPNMPDYVDRNYKAKYLETGPNRIGKKYKKAVYVQYTDDTFTTKVEGRKLETGILGPVVRAQIRDIVKIVFKNKASRPYSIYPQGLSISKQYEGATYPKDDKGHQQHEVKPGQTFVYEWKVTEEDEPTDDDPRCLTRLYHSAVDSKRDIASGLIGPLLICKSESLSTRNVQIKADKEQQAVLAVFDENISWYIDDNIKSYCTETSKVNKEDPQFYSSNVMHTINGHVYDSGTTLGFCHNEIVTWHVSSVGVQDDIQTAHFFGHTFEHNKGYEDVLTLYPMTGETITMEMDNIGHWLLSSLMSQKNDNGKRLKFKDLECYSEDYDFYAVNFEPDSVIPSTKIDIENIIDEDEDEDDNKNNEKDTRMVNEFDEETEQWASLFGARSFKNKTKSSELENELVDLSAHLDDHDGGSLNSSETLLSDIQYNNTNNQKYMFKVNQTAEPPTQDLMATEVLGLNRQQTVFATSNEKDSSGDDFMQTNENKESVFTSSFEHIQTPDIISDCYISQSCDNSTSTIAQINESLGSHLDNILLGLNSSTQQFKEQEENQYDMHHGTNNTSTSVEIIGYSMENKEGYNGSEERYTFPHDKGIHKVEKDLEALFNNTVNDKVFETWGMNNSSVFLENSTVEKKDLEGKPLRSKRSINLEIHLAQTDDRVETEEEFLNNGTENVFNISSTDKAQSNSSMDAQESDMDVSLSAKIEESEIYNVLAESTRDLLSGSDHSDNWIVGNQTQNLQTETRGAEFNITVGVHINETDTMSSDSENYGNNLSERSNSTTLFIPEEFNLVNRTLPETHSENLITESLSVAINNSLSRPYENITQNSLAVNLDYDLDSQEENSEKNKIAEEVVIYLKNKTNNGSRYGTITPLVDHSKDYWEYEGKSKPAQIEVPNELVKYTEEKPQEIDLNAVIPPSKAKPQRKPKSNLRIERKRKSQNGTLTSTRITNLGSAIAPRGHKPKGFGPRGLSPVAKEDQFWRSIVIGVPRGDFNDYDLFAPDDSNNKDMRSLDPEVPDSYEWVEYKDPYTTSGKSFSSLDDVTQYYSNKDNGNTRMYFIAAEEVPWDYAGYKGARRFEESNTDKRDMQFKKVVFRRYLDGTFTKPDIRGEINEHLGLLGPVIKAEIHDTIVIVFKNLATKPHSLHAHGVSYMKSMEGVGYEDDSPSNYKNDDAVLPGHNYTYVWKSKVGPNSKDTPCRAWVYYSGVNPEKDINSGLIGPLLICREGFLKENINDAREFFLLFMTFDENKSCLKGLRMYANELVRWYLINMGSQKDLHSIHFHGQTFLDKQGKDYRLGVYPLLPGTISTIEMKPSKPGLWLLESEVGEYQKAGMQTLFLILDSDCSSPLGLISGSIANEQITASSHNGHWEPKLARLNNKGKYNAWSATGDTANSTWIQVDLQRPVVISKVATQGAKQMFTSLYVKEYWISYSTDKKRWIYYRGNSTTFRKNFEANKDAYGTVENIFDPPIIGRYIRLHPTDYYVRPTVRMELYGCELDGCSLPLGMENGDIDNSKITASSYSSNWVLGKWIPSLARLNKEGSVNAWQAKDSNSFQWLQIELKEKKKITGIIIQGAKSMGKDMYVQSYAVMYSDNSNTWTVYKEDPSSSERIFTGNTNASAHSKNYIYPPVFARFIRIIPKTWHKSIAMRVELLGLEHSNNHSSEKTTCLNSKECLEQVPQAEDVESKLPLNDSCRQSSHLDAKDIDRKSELLGVLRMLWLDFLDCYSSWTLVRWSLWWALSTCGYFQVVNYIQALWDEVLPSEHSTIYNGSVEAVSTLLGAAVAFAIGFVKVSWDVWGELALCTSSVLIAASVFIMDFVRNIWVCYASYVAFRSIYMLLITIATYQIAVNLSMERYALIFGVNTFVALALQTVLTIVFVDKSGLGLDIFTQVVACATSTYSKLHDAPTMMDGLKGRSLCNHHHHHQALP</sequence>
<dbReference type="Gene3D" id="2.60.120.260">
    <property type="entry name" value="Galactose-binding domain-like"/>
    <property type="match status" value="2"/>
</dbReference>
<evidence type="ECO:0000256" key="20">
    <source>
        <dbReference type="ARBA" id="ARBA00023180"/>
    </source>
</evidence>
<feature type="domain" description="F5/8 type C" evidence="23">
    <location>
        <begin position="2137"/>
        <end position="2292"/>
    </location>
</feature>
<evidence type="ECO:0000256" key="1">
    <source>
        <dbReference type="ARBA" id="ARBA00001935"/>
    </source>
</evidence>
<dbReference type="Gene3D" id="2.60.40.420">
    <property type="entry name" value="Cupredoxins - blue copper proteins"/>
    <property type="match status" value="5"/>
</dbReference>
<keyword evidence="7" id="KW-0813">Transport</keyword>
<keyword evidence="15" id="KW-0560">Oxidoreductase</keyword>
<keyword evidence="14 22" id="KW-1133">Transmembrane helix</keyword>
<dbReference type="PROSITE" id="PS00079">
    <property type="entry name" value="MULTICOPPER_OXIDASE1"/>
    <property type="match status" value="1"/>
</dbReference>
<name>A0A8X7WVB6_POLSE</name>
<evidence type="ECO:0000256" key="7">
    <source>
        <dbReference type="ARBA" id="ARBA00022448"/>
    </source>
</evidence>
<dbReference type="EMBL" id="JAATIS010008602">
    <property type="protein sequence ID" value="KAG2456695.1"/>
    <property type="molecule type" value="Genomic_DNA"/>
</dbReference>
<evidence type="ECO:0000256" key="15">
    <source>
        <dbReference type="ARBA" id="ARBA00023002"/>
    </source>
</evidence>
<dbReference type="Pfam" id="PF01770">
    <property type="entry name" value="Folate_carrier"/>
    <property type="match status" value="1"/>
</dbReference>
<feature type="compositionally biased region" description="Basic residues" evidence="21">
    <location>
        <begin position="1559"/>
        <end position="1576"/>
    </location>
</feature>
<dbReference type="SMART" id="SM00231">
    <property type="entry name" value="FA58C"/>
    <property type="match status" value="2"/>
</dbReference>
<dbReference type="InterPro" id="IPR033138">
    <property type="entry name" value="Cu_oxidase_CS"/>
</dbReference>
<dbReference type="EC" id="1.16.3.1" evidence="6"/>
<feature type="transmembrane region" description="Helical" evidence="22">
    <location>
        <begin position="2494"/>
        <end position="2516"/>
    </location>
</feature>
<evidence type="ECO:0000259" key="23">
    <source>
        <dbReference type="PROSITE" id="PS50022"/>
    </source>
</evidence>
<keyword evidence="9" id="KW-0479">Metal-binding</keyword>
<dbReference type="InterPro" id="IPR007135">
    <property type="entry name" value="Atg3/Atg10"/>
</dbReference>
<dbReference type="InterPro" id="IPR000421">
    <property type="entry name" value="FA58C"/>
</dbReference>
<dbReference type="InterPro" id="IPR050633">
    <property type="entry name" value="Neuropilin_MCO_CoagFactor"/>
</dbReference>
<evidence type="ECO:0000256" key="17">
    <source>
        <dbReference type="ARBA" id="ARBA00023065"/>
    </source>
</evidence>
<dbReference type="FunFam" id="2.60.40.420:FF:000028">
    <property type="entry name" value="Ceruloplasmin"/>
    <property type="match status" value="2"/>
</dbReference>
<keyword evidence="16" id="KW-0072">Autophagy</keyword>
<evidence type="ECO:0000256" key="5">
    <source>
        <dbReference type="ARBA" id="ARBA00010609"/>
    </source>
</evidence>
<keyword evidence="25" id="KW-1185">Reference proteome</keyword>
<feature type="transmembrane region" description="Helical" evidence="22">
    <location>
        <begin position="2433"/>
        <end position="2453"/>
    </location>
</feature>
<dbReference type="GO" id="GO:0090482">
    <property type="term" value="F:vitamin transmembrane transporter activity"/>
    <property type="evidence" value="ECO:0007669"/>
    <property type="project" value="InterPro"/>
</dbReference>
<evidence type="ECO:0000256" key="2">
    <source>
        <dbReference type="ARBA" id="ARBA00004141"/>
    </source>
</evidence>
<feature type="compositionally biased region" description="Polar residues" evidence="21">
    <location>
        <begin position="1577"/>
        <end position="1590"/>
    </location>
</feature>
<dbReference type="GO" id="GO:0006811">
    <property type="term" value="P:monoatomic ion transport"/>
    <property type="evidence" value="ECO:0007669"/>
    <property type="project" value="UniProtKB-KW"/>
</dbReference>
<reference evidence="24 25" key="1">
    <citation type="journal article" date="2021" name="Cell">
        <title>Tracing the genetic footprints of vertebrate landing in non-teleost ray-finned fishes.</title>
        <authorList>
            <person name="Bi X."/>
            <person name="Wang K."/>
            <person name="Yang L."/>
            <person name="Pan H."/>
            <person name="Jiang H."/>
            <person name="Wei Q."/>
            <person name="Fang M."/>
            <person name="Yu H."/>
            <person name="Zhu C."/>
            <person name="Cai Y."/>
            <person name="He Y."/>
            <person name="Gan X."/>
            <person name="Zeng H."/>
            <person name="Yu D."/>
            <person name="Zhu Y."/>
            <person name="Jiang H."/>
            <person name="Qiu Q."/>
            <person name="Yang H."/>
            <person name="Zhang Y.E."/>
            <person name="Wang W."/>
            <person name="Zhu M."/>
            <person name="He S."/>
            <person name="Zhang G."/>
        </authorList>
    </citation>
    <scope>NUCLEOTIDE SEQUENCE [LARGE SCALE GENOMIC DNA]</scope>
    <source>
        <strain evidence="24">Bchr_013</strain>
    </source>
</reference>
<feature type="transmembrane region" description="Helical" evidence="22">
    <location>
        <begin position="2460"/>
        <end position="2482"/>
    </location>
</feature>
<evidence type="ECO:0000256" key="21">
    <source>
        <dbReference type="SAM" id="MobiDB-lite"/>
    </source>
</evidence>
<dbReference type="GO" id="GO:0019787">
    <property type="term" value="F:ubiquitin-like protein transferase activity"/>
    <property type="evidence" value="ECO:0007669"/>
    <property type="project" value="InterPro"/>
</dbReference>
<comment type="similarity">
    <text evidence="4">Belongs to the reduced folate carrier (RFC) transporter (TC 2.A.48) family.</text>
</comment>
<dbReference type="SUPFAM" id="SSF103473">
    <property type="entry name" value="MFS general substrate transporter"/>
    <property type="match status" value="1"/>
</dbReference>
<dbReference type="InterPro" id="IPR036259">
    <property type="entry name" value="MFS_trans_sf"/>
</dbReference>
<dbReference type="GO" id="GO:0005886">
    <property type="term" value="C:plasma membrane"/>
    <property type="evidence" value="ECO:0007669"/>
    <property type="project" value="TreeGrafter"/>
</dbReference>
<keyword evidence="17" id="KW-0406">Ion transport</keyword>
<evidence type="ECO:0000256" key="8">
    <source>
        <dbReference type="ARBA" id="ARBA00022692"/>
    </source>
</evidence>
<feature type="non-terminal residue" evidence="24">
    <location>
        <position position="2566"/>
    </location>
</feature>
<dbReference type="PROSITE" id="PS50022">
    <property type="entry name" value="FA58C_3"/>
    <property type="match status" value="2"/>
</dbReference>
<dbReference type="GO" id="GO:0004322">
    <property type="term" value="F:ferroxidase activity"/>
    <property type="evidence" value="ECO:0007669"/>
    <property type="project" value="UniProtKB-EC"/>
</dbReference>
<keyword evidence="8 22" id="KW-0812">Transmembrane</keyword>
<evidence type="ECO:0000256" key="18">
    <source>
        <dbReference type="ARBA" id="ARBA00023136"/>
    </source>
</evidence>
<dbReference type="GO" id="GO:0006914">
    <property type="term" value="P:autophagy"/>
    <property type="evidence" value="ECO:0007669"/>
    <property type="project" value="UniProtKB-KW"/>
</dbReference>
<dbReference type="GO" id="GO:0005507">
    <property type="term" value="F:copper ion binding"/>
    <property type="evidence" value="ECO:0007669"/>
    <property type="project" value="InterPro"/>
</dbReference>
<protein>
    <recommendedName>
        <fullName evidence="6">ferroxidase</fullName>
        <ecNumber evidence="6">1.16.3.1</ecNumber>
    </recommendedName>
</protein>
<dbReference type="Pfam" id="PF03987">
    <property type="entry name" value="Autophagy_act_C"/>
    <property type="match status" value="1"/>
</dbReference>
<dbReference type="CDD" id="cd00057">
    <property type="entry name" value="FA58C"/>
    <property type="match status" value="2"/>
</dbReference>
<evidence type="ECO:0000256" key="3">
    <source>
        <dbReference type="ARBA" id="ARBA00004167"/>
    </source>
</evidence>
<dbReference type="SUPFAM" id="SSF49503">
    <property type="entry name" value="Cupredoxins"/>
    <property type="match status" value="6"/>
</dbReference>
<keyword evidence="10" id="KW-0732">Signal</keyword>
<keyword evidence="18 22" id="KW-0472">Membrane</keyword>
<evidence type="ECO:0000256" key="10">
    <source>
        <dbReference type="ARBA" id="ARBA00022729"/>
    </source>
</evidence>
<dbReference type="InterPro" id="IPR008979">
    <property type="entry name" value="Galactose-bd-like_sf"/>
</dbReference>
<evidence type="ECO:0000313" key="25">
    <source>
        <dbReference type="Proteomes" id="UP000886611"/>
    </source>
</evidence>
<evidence type="ECO:0000256" key="14">
    <source>
        <dbReference type="ARBA" id="ARBA00022989"/>
    </source>
</evidence>
<evidence type="ECO:0000313" key="24">
    <source>
        <dbReference type="EMBL" id="KAG2456695.1"/>
    </source>
</evidence>
<comment type="subcellular location">
    <subcellularLocation>
        <location evidence="2">Membrane</location>
        <topology evidence="2">Multi-pass membrane protein</topology>
    </subcellularLocation>
    <subcellularLocation>
        <location evidence="3">Membrane</location>
        <topology evidence="3">Single-pass membrane protein</topology>
    </subcellularLocation>
</comment>
<accession>A0A8X7WVB6</accession>
<dbReference type="Pfam" id="PF07731">
    <property type="entry name" value="Cu-oxidase_2"/>
    <property type="match status" value="1"/>
</dbReference>
<evidence type="ECO:0000256" key="13">
    <source>
        <dbReference type="ARBA" id="ARBA00022837"/>
    </source>
</evidence>
<feature type="transmembrane region" description="Helical" evidence="22">
    <location>
        <begin position="2405"/>
        <end position="2427"/>
    </location>
</feature>
<dbReference type="PANTHER" id="PTHR46806">
    <property type="entry name" value="F5/8 TYPE C DOMAIN-CONTAINING PROTEIN"/>
    <property type="match status" value="1"/>
</dbReference>
<dbReference type="Pfam" id="PF07732">
    <property type="entry name" value="Cu-oxidase_3"/>
    <property type="match status" value="2"/>
</dbReference>
<comment type="caution">
    <text evidence="24">The sequence shown here is derived from an EMBL/GenBank/DDBJ whole genome shotgun (WGS) entry which is preliminary data.</text>
</comment>
<dbReference type="PROSITE" id="PS01285">
    <property type="entry name" value="FA58C_1"/>
    <property type="match status" value="2"/>
</dbReference>
<evidence type="ECO:0000256" key="9">
    <source>
        <dbReference type="ARBA" id="ARBA00022723"/>
    </source>
</evidence>
<evidence type="ECO:0000256" key="6">
    <source>
        <dbReference type="ARBA" id="ARBA00013107"/>
    </source>
</evidence>
<dbReference type="FunFam" id="2.60.120.260:FF:000002">
    <property type="entry name" value="Coagulation factor VIII"/>
    <property type="match status" value="2"/>
</dbReference>
<dbReference type="FunFam" id="2.60.40.420:FF:000002">
    <property type="entry name" value="Hephaestin like 1"/>
    <property type="match status" value="1"/>
</dbReference>
<proteinExistence type="inferred from homology"/>
<evidence type="ECO:0000256" key="16">
    <source>
        <dbReference type="ARBA" id="ARBA00023006"/>
    </source>
</evidence>
<dbReference type="InterPro" id="IPR002666">
    <property type="entry name" value="Folate_carrier"/>
</dbReference>
<dbReference type="PANTHER" id="PTHR46806:SF10">
    <property type="entry name" value="COAGULATION FACTOR V"/>
    <property type="match status" value="1"/>
</dbReference>
<comment type="cofactor">
    <cofactor evidence="1">
        <name>Cu cation</name>
        <dbReference type="ChEBI" id="CHEBI:23378"/>
    </cofactor>
</comment>
<keyword evidence="11" id="KW-0677">Repeat</keyword>
<dbReference type="Pfam" id="PF00754">
    <property type="entry name" value="F5_F8_type_C"/>
    <property type="match status" value="2"/>
</dbReference>
<comment type="similarity">
    <text evidence="5">Belongs to the multicopper oxidase family.</text>
</comment>
<dbReference type="Proteomes" id="UP000886611">
    <property type="component" value="Unassembled WGS sequence"/>
</dbReference>
<keyword evidence="12" id="KW-0833">Ubl conjugation pathway</keyword>
<evidence type="ECO:0000256" key="11">
    <source>
        <dbReference type="ARBA" id="ARBA00022737"/>
    </source>
</evidence>
<dbReference type="InterPro" id="IPR011706">
    <property type="entry name" value="Cu-oxidase_C"/>
</dbReference>
<gene>
    <name evidence="24" type="primary">F5</name>
    <name evidence="24" type="ORF">GTO96_0013507</name>
</gene>
<feature type="region of interest" description="Disordered" evidence="21">
    <location>
        <begin position="1554"/>
        <end position="1606"/>
    </location>
</feature>
<evidence type="ECO:0000256" key="12">
    <source>
        <dbReference type="ARBA" id="ARBA00022786"/>
    </source>
</evidence>
<dbReference type="InterPro" id="IPR008972">
    <property type="entry name" value="Cupredoxin"/>
</dbReference>
<evidence type="ECO:0000256" key="22">
    <source>
        <dbReference type="SAM" id="Phobius"/>
    </source>
</evidence>
<evidence type="ECO:0000256" key="4">
    <source>
        <dbReference type="ARBA" id="ARBA00005773"/>
    </source>
</evidence>